<dbReference type="Pfam" id="PF07869">
    <property type="entry name" value="DUF1656"/>
    <property type="match status" value="1"/>
</dbReference>
<evidence type="ECO:0000313" key="7">
    <source>
        <dbReference type="Proteomes" id="UP001138802"/>
    </source>
</evidence>
<keyword evidence="7" id="KW-1185">Reference proteome</keyword>
<accession>A0A9X0WFZ1</accession>
<dbReference type="Proteomes" id="UP001138802">
    <property type="component" value="Unassembled WGS sequence"/>
</dbReference>
<dbReference type="EMBL" id="NRSD01000003">
    <property type="protein sequence ID" value="MBK1643860.1"/>
    <property type="molecule type" value="Genomic_DNA"/>
</dbReference>
<evidence type="ECO:0000256" key="5">
    <source>
        <dbReference type="SAM" id="Phobius"/>
    </source>
</evidence>
<proteinExistence type="predicted"/>
<sequence>MNQPPIELSLYGVYYPPWLLAAAIGLALAMTLTALGNLTGLSRWIWHPPLFFIALVVVCTILISVTLVPSFFV</sequence>
<feature type="transmembrane region" description="Helical" evidence="5">
    <location>
        <begin position="18"/>
        <end position="38"/>
    </location>
</feature>
<evidence type="ECO:0000256" key="3">
    <source>
        <dbReference type="ARBA" id="ARBA00022989"/>
    </source>
</evidence>
<protein>
    <submittedName>
        <fullName evidence="6">DUF1656 domain-containing protein</fullName>
    </submittedName>
</protein>
<evidence type="ECO:0000256" key="2">
    <source>
        <dbReference type="ARBA" id="ARBA00022692"/>
    </source>
</evidence>
<dbReference type="InterPro" id="IPR012451">
    <property type="entry name" value="DUF1656"/>
</dbReference>
<organism evidence="6 7">
    <name type="scientific">Thiocapsa imhoffii</name>
    <dbReference type="NCBI Taxonomy" id="382777"/>
    <lineage>
        <taxon>Bacteria</taxon>
        <taxon>Pseudomonadati</taxon>
        <taxon>Pseudomonadota</taxon>
        <taxon>Gammaproteobacteria</taxon>
        <taxon>Chromatiales</taxon>
        <taxon>Chromatiaceae</taxon>
        <taxon>Thiocapsa</taxon>
    </lineage>
</organism>
<keyword evidence="1" id="KW-1003">Cell membrane</keyword>
<keyword evidence="4 5" id="KW-0472">Membrane</keyword>
<gene>
    <name evidence="6" type="ORF">CKO25_04120</name>
</gene>
<evidence type="ECO:0000256" key="4">
    <source>
        <dbReference type="ARBA" id="ARBA00023136"/>
    </source>
</evidence>
<dbReference type="AlphaFoldDB" id="A0A9X0WFZ1"/>
<reference evidence="6 7" key="1">
    <citation type="journal article" date="2020" name="Microorganisms">
        <title>Osmotic Adaptation and Compatible Solute Biosynthesis of Phototrophic Bacteria as Revealed from Genome Analyses.</title>
        <authorList>
            <person name="Imhoff J.F."/>
            <person name="Rahn T."/>
            <person name="Kunzel S."/>
            <person name="Keller A."/>
            <person name="Neulinger S.C."/>
        </authorList>
    </citation>
    <scope>NUCLEOTIDE SEQUENCE [LARGE SCALE GENOMIC DNA]</scope>
    <source>
        <strain evidence="6 7">DSM 21303</strain>
    </source>
</reference>
<evidence type="ECO:0000313" key="6">
    <source>
        <dbReference type="EMBL" id="MBK1643860.1"/>
    </source>
</evidence>
<feature type="transmembrane region" description="Helical" evidence="5">
    <location>
        <begin position="50"/>
        <end position="72"/>
    </location>
</feature>
<evidence type="ECO:0000256" key="1">
    <source>
        <dbReference type="ARBA" id="ARBA00022475"/>
    </source>
</evidence>
<comment type="caution">
    <text evidence="6">The sequence shown here is derived from an EMBL/GenBank/DDBJ whole genome shotgun (WGS) entry which is preliminary data.</text>
</comment>
<keyword evidence="3 5" id="KW-1133">Transmembrane helix</keyword>
<keyword evidence="2 5" id="KW-0812">Transmembrane</keyword>
<dbReference type="RefSeq" id="WP_200386671.1">
    <property type="nucleotide sequence ID" value="NZ_NRSD01000003.1"/>
</dbReference>
<name>A0A9X0WFZ1_9GAMM</name>